<dbReference type="Pfam" id="PF00593">
    <property type="entry name" value="TonB_dep_Rec_b-barrel"/>
    <property type="match status" value="1"/>
</dbReference>
<feature type="region of interest" description="Disordered" evidence="5">
    <location>
        <begin position="27"/>
        <end position="47"/>
    </location>
</feature>
<evidence type="ECO:0000256" key="3">
    <source>
        <dbReference type="ARBA" id="ARBA00023237"/>
    </source>
</evidence>
<evidence type="ECO:0000313" key="9">
    <source>
        <dbReference type="EMBL" id="MER2490383.1"/>
    </source>
</evidence>
<evidence type="ECO:0000256" key="2">
    <source>
        <dbReference type="ARBA" id="ARBA00023136"/>
    </source>
</evidence>
<sequence>MRNIPFAQTALTLALATAIAPAFAEQADEDTEVQAQNAESSAETADETTEIIQVKGLRSSLMKAQDIKMNSDSFVDAIVAEDIGKLPDVTAAESIARIAGVQVTRYNDEANAILIRGLPDITTTYNGREFFTAELRRGQLQDFPSQALAGIEVYKSGTADLVEPGLAGLVNLRTRRPFDFEGEKFAGGLHYGYNDQSEKASPAGNLLYSNRWNTSIGEVGFLGNLTYAQSKYYNGLRYNSTWNSIAVPWWEIEAPHQEGGFVMPAQVGIFSENGKRSRPSANFAVQWRPDDKLEVYVDGIYQGFRGEGNTDNIIVPTSDWNWLHGNGADVPFDVKLTNLEFVEGTNNLQVASMTKSQGLPPHFFRSTGKDYTNTYQFAAGAKYISDDVKLETDLAYTDSEYHHDAWSWDTGLSYSPTFNINFIADDGAAVFEPLDWDPTDESTYEARGFFNSVYDVAGSGWQWRTDLEVATGLGDWLHTVKTGVRWSDRRASKKQGARYAGFWEQSIKISDIEYLDMALTHDPFRSDVQKTRQYLAPTRDSIRNNADKLREMSYNILLDKGDSYGASLWESDLQLDPALNWQATETTFAAYVQTKSYFDIGDVGVDVFSGLRVTQTISKSEGFSTVVNEDGERIVSPAIAKNTYTDVLPNISFRAQLTDDLQMRGGFTQTRTKPNFGDLNPALNITQRQDTVDNPNIPDGEQVQIDAFGSSGNPDLKSLTSDNYDLSLEYYFSQTGYVSGALFYKELDGFINWYTRFIESDRYGLVQLHRPENAAEGKLEGWEINASTFLEFDFMPKFMHAFGLSANVTQLEGYNKTPKGDGTFEEDRKIPGLSKMTYNAAVFYEKDNFSMRLSYNKRDAWVNWYGSSPSPQLDGFLGNQTKSRNRLDFGMSYNINDNFTVYFDMANILAKPFENYTVNSFGPSDEEQYSVSYVQDLREEGRYFGGGVRFSF</sequence>
<proteinExistence type="inferred from homology"/>
<feature type="domain" description="TonB-dependent receptor plug" evidence="8">
    <location>
        <begin position="69"/>
        <end position="160"/>
    </location>
</feature>
<keyword evidence="10" id="KW-1185">Reference proteome</keyword>
<evidence type="ECO:0000313" key="10">
    <source>
        <dbReference type="Proteomes" id="UP001467690"/>
    </source>
</evidence>
<dbReference type="Gene3D" id="2.40.170.20">
    <property type="entry name" value="TonB-dependent receptor, beta-barrel domain"/>
    <property type="match status" value="1"/>
</dbReference>
<dbReference type="RefSeq" id="WP_143873316.1">
    <property type="nucleotide sequence ID" value="NZ_CP041661.1"/>
</dbReference>
<keyword evidence="4" id="KW-0798">TonB box</keyword>
<dbReference type="EMBL" id="JBELOE010000051">
    <property type="protein sequence ID" value="MER2490383.1"/>
    <property type="molecule type" value="Genomic_DNA"/>
</dbReference>
<dbReference type="Gene3D" id="2.170.130.10">
    <property type="entry name" value="TonB-dependent receptor, plug domain"/>
    <property type="match status" value="1"/>
</dbReference>
<dbReference type="PANTHER" id="PTHR40980:SF3">
    <property type="entry name" value="TONB-DEPENDENT RECEPTOR-LIKE BETA-BARREL DOMAIN-CONTAINING PROTEIN"/>
    <property type="match status" value="1"/>
</dbReference>
<evidence type="ECO:0000256" key="1">
    <source>
        <dbReference type="ARBA" id="ARBA00004442"/>
    </source>
</evidence>
<evidence type="ECO:0000259" key="8">
    <source>
        <dbReference type="Pfam" id="PF07715"/>
    </source>
</evidence>
<comment type="subcellular location">
    <subcellularLocation>
        <location evidence="1 4">Cell outer membrane</location>
    </subcellularLocation>
</comment>
<keyword evidence="2 4" id="KW-0472">Membrane</keyword>
<protein>
    <submittedName>
        <fullName evidence="9">TonB-dependent receptor</fullName>
    </submittedName>
</protein>
<dbReference type="InterPro" id="IPR036942">
    <property type="entry name" value="Beta-barrel_TonB_sf"/>
</dbReference>
<evidence type="ECO:0000256" key="5">
    <source>
        <dbReference type="SAM" id="MobiDB-lite"/>
    </source>
</evidence>
<dbReference type="Pfam" id="PF07715">
    <property type="entry name" value="Plug"/>
    <property type="match status" value="1"/>
</dbReference>
<dbReference type="InterPro" id="IPR037066">
    <property type="entry name" value="Plug_dom_sf"/>
</dbReference>
<dbReference type="SUPFAM" id="SSF56935">
    <property type="entry name" value="Porins"/>
    <property type="match status" value="1"/>
</dbReference>
<organism evidence="9 10">
    <name type="scientific">Catenovulum sediminis</name>
    <dbReference type="NCBI Taxonomy" id="1740262"/>
    <lineage>
        <taxon>Bacteria</taxon>
        <taxon>Pseudomonadati</taxon>
        <taxon>Pseudomonadota</taxon>
        <taxon>Gammaproteobacteria</taxon>
        <taxon>Alteromonadales</taxon>
        <taxon>Alteromonadaceae</taxon>
        <taxon>Catenovulum</taxon>
    </lineage>
</organism>
<evidence type="ECO:0000256" key="6">
    <source>
        <dbReference type="SAM" id="SignalP"/>
    </source>
</evidence>
<dbReference type="InterPro" id="IPR010104">
    <property type="entry name" value="TonB_rcpt_bac"/>
</dbReference>
<comment type="caution">
    <text evidence="9">The sequence shown here is derived from an EMBL/GenBank/DDBJ whole genome shotgun (WGS) entry which is preliminary data.</text>
</comment>
<evidence type="ECO:0000256" key="4">
    <source>
        <dbReference type="RuleBase" id="RU003357"/>
    </source>
</evidence>
<keyword evidence="9" id="KW-0675">Receptor</keyword>
<dbReference type="PANTHER" id="PTHR40980">
    <property type="entry name" value="PLUG DOMAIN-CONTAINING PROTEIN"/>
    <property type="match status" value="1"/>
</dbReference>
<keyword evidence="6" id="KW-0732">Signal</keyword>
<feature type="domain" description="TonB-dependent receptor-like beta-barrel" evidence="7">
    <location>
        <begin position="435"/>
        <end position="908"/>
    </location>
</feature>
<keyword evidence="3" id="KW-0998">Cell outer membrane</keyword>
<feature type="signal peptide" evidence="6">
    <location>
        <begin position="1"/>
        <end position="24"/>
    </location>
</feature>
<name>A0ABV1RBU5_9ALTE</name>
<accession>A0ABV1RBU5</accession>
<evidence type="ECO:0000259" key="7">
    <source>
        <dbReference type="Pfam" id="PF00593"/>
    </source>
</evidence>
<reference evidence="9 10" key="1">
    <citation type="submission" date="2024-06" db="EMBL/GenBank/DDBJ databases">
        <authorList>
            <person name="Chen R.Y."/>
        </authorList>
    </citation>
    <scope>NUCLEOTIDE SEQUENCE [LARGE SCALE GENOMIC DNA]</scope>
    <source>
        <strain evidence="9 10">D2</strain>
    </source>
</reference>
<dbReference type="Proteomes" id="UP001467690">
    <property type="component" value="Unassembled WGS sequence"/>
</dbReference>
<dbReference type="InterPro" id="IPR012910">
    <property type="entry name" value="Plug_dom"/>
</dbReference>
<comment type="similarity">
    <text evidence="4">Belongs to the TonB-dependent receptor family.</text>
</comment>
<gene>
    <name evidence="9" type="ORF">ABS311_00575</name>
</gene>
<feature type="chain" id="PRO_5045767596" evidence="6">
    <location>
        <begin position="25"/>
        <end position="952"/>
    </location>
</feature>
<dbReference type="InterPro" id="IPR000531">
    <property type="entry name" value="Beta-barrel_TonB"/>
</dbReference>
<dbReference type="NCBIfam" id="TIGR01782">
    <property type="entry name" value="TonB-Xanth-Caul"/>
    <property type="match status" value="1"/>
</dbReference>